<organism evidence="1 2">
    <name type="scientific">Desulfuromonas acetoxidans (strain DSM 684 / 11070)</name>
    <dbReference type="NCBI Taxonomy" id="281689"/>
    <lineage>
        <taxon>Bacteria</taxon>
        <taxon>Pseudomonadati</taxon>
        <taxon>Thermodesulfobacteriota</taxon>
        <taxon>Desulfuromonadia</taxon>
        <taxon>Desulfuromonadales</taxon>
        <taxon>Desulfuromonadaceae</taxon>
        <taxon>Desulfuromonas</taxon>
    </lineage>
</organism>
<dbReference type="AlphaFoldDB" id="Q1JXW3"/>
<accession>Q1JXW3</accession>
<dbReference type="Proteomes" id="UP000005695">
    <property type="component" value="Unassembled WGS sequence"/>
</dbReference>
<evidence type="ECO:0000313" key="2">
    <source>
        <dbReference type="Proteomes" id="UP000005695"/>
    </source>
</evidence>
<reference evidence="1" key="1">
    <citation type="submission" date="2006-05" db="EMBL/GenBank/DDBJ databases">
        <title>Annotation of the draft genome assembly of Desulfuromonas acetoxidans DSM 684.</title>
        <authorList>
            <consortium name="US DOE Joint Genome Institute (JGI-ORNL)"/>
            <person name="Larimer F."/>
            <person name="Land M."/>
            <person name="Hauser L."/>
        </authorList>
    </citation>
    <scope>NUCLEOTIDE SEQUENCE [LARGE SCALE GENOMIC DNA]</scope>
    <source>
        <strain evidence="1">DSM 684</strain>
    </source>
</reference>
<dbReference type="RefSeq" id="WP_006001581.1">
    <property type="nucleotide sequence ID" value="NZ_AAEW02000014.1"/>
</dbReference>
<keyword evidence="2" id="KW-1185">Reference proteome</keyword>
<proteinExistence type="predicted"/>
<name>Q1JXW3_DESA6</name>
<comment type="caution">
    <text evidence="1">The sequence shown here is derived from an EMBL/GenBank/DDBJ whole genome shotgun (WGS) entry which is preliminary data.</text>
</comment>
<dbReference type="OrthoDB" id="8970090at2"/>
<sequence>MTSKTLIAKSVNNLEALAFMGLNISWLEEISLRILTAYNRATPNDAIGAAGTYAYLEAIKALRDVLISKGWSKLYRDYLELTRNPDNGVNIIVSSGDKNTGIDSGIAPKTKNPKGVKTQKIVDQNSYQPFLWKEMEPEQPDESVSEPTWVLLYHLDKVNEEMRIELSLPTSIDLCDLKVDEWETRILLPSISFNLELSKIKPDFAPEIEFGIKRKSNEQKGV</sequence>
<reference evidence="1" key="2">
    <citation type="submission" date="2006-05" db="EMBL/GenBank/DDBJ databases">
        <title>Sequencing of the draft genome and assembly of Desulfuromonas acetoxidans DSM 684.</title>
        <authorList>
            <consortium name="US DOE Joint Genome Institute (JGI-PGF)"/>
            <person name="Copeland A."/>
            <person name="Lucas S."/>
            <person name="Lapidus A."/>
            <person name="Barry K."/>
            <person name="Detter J.C."/>
            <person name="Glavina del Rio T."/>
            <person name="Hammon N."/>
            <person name="Israni S."/>
            <person name="Dalin E."/>
            <person name="Tice H."/>
            <person name="Bruce D."/>
            <person name="Pitluck S."/>
            <person name="Richardson P."/>
        </authorList>
    </citation>
    <scope>NUCLEOTIDE SEQUENCE [LARGE SCALE GENOMIC DNA]</scope>
    <source>
        <strain evidence="1">DSM 684</strain>
    </source>
</reference>
<gene>
    <name evidence="1" type="ORF">Dace_1107</name>
</gene>
<protein>
    <submittedName>
        <fullName evidence="1">Uncharacterized protein</fullName>
    </submittedName>
</protein>
<evidence type="ECO:0000313" key="1">
    <source>
        <dbReference type="EMBL" id="EAT15030.1"/>
    </source>
</evidence>
<dbReference type="EMBL" id="AAEW02000014">
    <property type="protein sequence ID" value="EAT15030.1"/>
    <property type="molecule type" value="Genomic_DNA"/>
</dbReference>